<proteinExistence type="predicted"/>
<reference evidence="2" key="1">
    <citation type="journal article" date="2020" name="Appl. Environ. Microbiol.">
        <title>Medium-Chain Fatty Acid Synthesis by 'Candidatus Weimeria bifida' gen. nov., sp. nov., and 'Candidatus Pseudoramibacter fermentans' sp. nov.</title>
        <authorList>
            <person name="Scarborough M.J."/>
            <person name="Myers K.S."/>
            <person name="Donohue T.J."/>
            <person name="Noguera D.R."/>
        </authorList>
    </citation>
    <scope>NUCLEOTIDE SEQUENCE</scope>
    <source>
        <strain evidence="2">LCO1.1</strain>
    </source>
</reference>
<dbReference type="Proteomes" id="UP000460257">
    <property type="component" value="Unassembled WGS sequence"/>
</dbReference>
<dbReference type="EMBL" id="VOGC01000002">
    <property type="protein sequence ID" value="MQN00748.1"/>
    <property type="molecule type" value="Genomic_DNA"/>
</dbReference>
<evidence type="ECO:0000256" key="1">
    <source>
        <dbReference type="SAM" id="SignalP"/>
    </source>
</evidence>
<evidence type="ECO:0000313" key="3">
    <source>
        <dbReference type="Proteomes" id="UP000460257"/>
    </source>
</evidence>
<dbReference type="AlphaFoldDB" id="A0A6N7IYE4"/>
<accession>A0A6N7IYE4</accession>
<protein>
    <recommendedName>
        <fullName evidence="4">DUF5067 domain-containing protein</fullName>
    </recommendedName>
</protein>
<comment type="caution">
    <text evidence="2">The sequence shown here is derived from an EMBL/GenBank/DDBJ whole genome shotgun (WGS) entry which is preliminary data.</text>
</comment>
<evidence type="ECO:0000313" key="2">
    <source>
        <dbReference type="EMBL" id="MQN00748.1"/>
    </source>
</evidence>
<gene>
    <name evidence="2" type="ORF">FRC54_01980</name>
</gene>
<evidence type="ECO:0008006" key="4">
    <source>
        <dbReference type="Google" id="ProtNLM"/>
    </source>
</evidence>
<feature type="chain" id="PRO_5026895030" description="DUF5067 domain-containing protein" evidence="1">
    <location>
        <begin position="26"/>
        <end position="197"/>
    </location>
</feature>
<feature type="signal peptide" evidence="1">
    <location>
        <begin position="1"/>
        <end position="25"/>
    </location>
</feature>
<keyword evidence="1" id="KW-0732">Signal</keyword>
<name>A0A6N7IYE4_9FIRM</name>
<keyword evidence="3" id="KW-1185">Reference proteome</keyword>
<organism evidence="2 3">
    <name type="scientific">Candidatus Weimeria bifida</name>
    <dbReference type="NCBI Taxonomy" id="2599074"/>
    <lineage>
        <taxon>Bacteria</taxon>
        <taxon>Bacillati</taxon>
        <taxon>Bacillota</taxon>
        <taxon>Clostridia</taxon>
        <taxon>Lachnospirales</taxon>
        <taxon>Lachnospiraceae</taxon>
        <taxon>Candidatus Weimeria</taxon>
    </lineage>
</organism>
<dbReference type="PROSITE" id="PS51257">
    <property type="entry name" value="PROKAR_LIPOPROTEIN"/>
    <property type="match status" value="1"/>
</dbReference>
<sequence>MRKMKYLLFIATISATLGFCSCGNAKSSNTQQAASGSAAVTAKSDNDKKVSFTLPDLDKSLASVESSYTPENKNEPQYKSNIKYDDQGRVTSFSVLLDKYHNKKIVDAEKVQGKYVIALSYDEREDPFKITQDLWKKGLEPVVSAVHKTAGESSQPIAERATVTYKSATGSDVKNITFEIFTTKSDDVAEKIVLTNN</sequence>